<dbReference type="CDD" id="cd05827">
    <property type="entry name" value="Sortase_C"/>
    <property type="match status" value="1"/>
</dbReference>
<proteinExistence type="predicted"/>
<gene>
    <name evidence="3" type="ORF">M3M28_00855</name>
</gene>
<keyword evidence="1" id="KW-0378">Hydrolase</keyword>
<sequence length="290" mass="30351">MLSIAIVLIAVIGLSVLVYPYAAQWLSSYNQSTLIRDYESKLQHADPSAEDQLALAHAYNDALTAGVDLEAGANVPTGTGTGSGNLAYEDMLTADDSGLMARIKIPSIDLDLPIYHGTSDDTLMEGAGHLEGSSLPVGGIGTHSVITAHRGLANATMFSNLDQVGIGDRFTIEVMGEVLTYEVIETKVVAPEDTDSLRSVADNDLVTLVTCTPLGINTHRILVTAERVTPTPIADLNAAGADPTVPGFPWWAVMYGGGIVAAGVLLWRLGIADARVAARKAAKAALSPES</sequence>
<dbReference type="EMBL" id="CP097160">
    <property type="protein sequence ID" value="UQN16056.1"/>
    <property type="molecule type" value="Genomic_DNA"/>
</dbReference>
<keyword evidence="2" id="KW-0472">Membrane</keyword>
<accession>A0ABY4N027</accession>
<feature type="transmembrane region" description="Helical" evidence="2">
    <location>
        <begin position="248"/>
        <end position="270"/>
    </location>
</feature>
<dbReference type="InterPro" id="IPR005754">
    <property type="entry name" value="Sortase"/>
</dbReference>
<dbReference type="InterPro" id="IPR042002">
    <property type="entry name" value="Sortase_C"/>
</dbReference>
<dbReference type="NCBIfam" id="TIGR01076">
    <property type="entry name" value="sortase_fam"/>
    <property type="match status" value="1"/>
</dbReference>
<dbReference type="SUPFAM" id="SSF63817">
    <property type="entry name" value="Sortase"/>
    <property type="match status" value="1"/>
</dbReference>
<dbReference type="NCBIfam" id="NF033745">
    <property type="entry name" value="class_C_sortase"/>
    <property type="match status" value="1"/>
</dbReference>
<evidence type="ECO:0000256" key="1">
    <source>
        <dbReference type="ARBA" id="ARBA00022801"/>
    </source>
</evidence>
<evidence type="ECO:0000256" key="2">
    <source>
        <dbReference type="SAM" id="Phobius"/>
    </source>
</evidence>
<keyword evidence="2" id="KW-1133">Transmembrane helix</keyword>
<organism evidence="3">
    <name type="scientific">Gulosibacter sediminis</name>
    <dbReference type="NCBI Taxonomy" id="1729695"/>
    <lineage>
        <taxon>Bacteria</taxon>
        <taxon>Bacillati</taxon>
        <taxon>Actinomycetota</taxon>
        <taxon>Actinomycetes</taxon>
        <taxon>Micrococcales</taxon>
        <taxon>Microbacteriaceae</taxon>
        <taxon>Gulosibacter</taxon>
    </lineage>
</organism>
<reference evidence="3" key="1">
    <citation type="submission" date="2022-05" db="EMBL/GenBank/DDBJ databases">
        <title>Complete genome sequence of toluene-degrading Gulosibacter sediminis strain ACHW.36C.</title>
        <authorList>
            <person name="Wai A.C."/>
            <person name="Lai G.K."/>
            <person name="Griffin S.D."/>
            <person name="Leung F.C."/>
        </authorList>
    </citation>
    <scope>NUCLEOTIDE SEQUENCE [LARGE SCALE GENOMIC DNA]</scope>
    <source>
        <strain evidence="3">ACHW.36C</strain>
    </source>
</reference>
<keyword evidence="2" id="KW-0812">Transmembrane</keyword>
<name>A0ABY4N027_9MICO</name>
<dbReference type="Pfam" id="PF04203">
    <property type="entry name" value="Sortase"/>
    <property type="match status" value="1"/>
</dbReference>
<dbReference type="Gene3D" id="2.40.260.10">
    <property type="entry name" value="Sortase"/>
    <property type="match status" value="1"/>
</dbReference>
<evidence type="ECO:0000313" key="3">
    <source>
        <dbReference type="EMBL" id="UQN16056.1"/>
    </source>
</evidence>
<dbReference type="InterPro" id="IPR023365">
    <property type="entry name" value="Sortase_dom-sf"/>
</dbReference>
<protein>
    <submittedName>
        <fullName evidence="3">Class C sortase</fullName>
    </submittedName>
</protein>